<sequence length="1467" mass="151715">MSYNNFKYNMQKYAHIDPVTRNLVVPGNLYVDGSANIPGLQPADIAPISSTDIIGNILTGVYVSVSGNVKANQFIGNGSFLENLTVEVPGNITADVLGNITGPSIILISNVVTATLVGNASRLSGVIVGFPSTGIADIRGNVYAPGNVNAANVSANSLIVYGNTFANSLNVTGNVITNYFSGNGFFLTDVTQTFPSATAIDIVGNVSAPGNVDTFLLTAGNIVATNTIANSIIIMGNISATYFSGNASNVTGVIPKTLNTEIFGNVFASGNVSALYLIGNGTSMTLGGYTIVPRGTVTNQTARLALPDALPGSIVFQTDANVTYMLLGTPASLTSNWLQFTGANFPVTSVMGRTGNVLLLSNIDIKTIGGANIAAPGSLTSANINVIGNVTGQFVAANVIVSGGMTTNVLRANTWSIVGNVVANYLVGNGALLEAVQLTIPRNANIDITGNVLAPANVDTHSIITTIVRTGNVSVNGQVNIVGNVSAAFFVGNGSTMIGIPPSGTQPINIIGNVSAPGNVNASNVSTSILRAGNAIALGQINVLGNVITDRFFVGSGSRLTDVPAIVSGTQTINISGNVVASGNVDASNVTSSVLRTPNVIVTGQVNSSGGNVSSSGFFIGSGTQLAGVTATLGGTQSLDIIGNIVASGNVDASNMSTRLLRVVGNVDARGQVNVSGNVIALNFFGSGAGLAGVTAVASGNQNINIVGNVIASANVDASNVSANLLRVLGNIIVGGQVNVIGNVTSNRLIGNGILLHGIIATGNLSVDIIGNVSASGNVNTRNVITSLLQTSNCVVSGQTNVTGNVIASGIAGDGSQLQGIILGAGGSPLPSFVPPTTGFTSNVANTILYSNITGWTIQLPQYQVNPITITTYNMPTNPDAPFTNLPINVTQTMTTPFLFSNGVWSGVCTLFSTELFASRPVSMGYNNGYGALAGNSSATEAIGIQMISTNGLSQQIATSAADWFSDLWPHPTSGSIWTMIIGSSQSILGQNFNTGQLYFLELTKNLNYIISSHLITTDPSVSFTVPNSPTSLCYFVNETEVYIQITTSTITLSNPTIYNVTCQRPLTTNACTYIAKIDPIARTCQWITSIGYQRVNNWRAPSITLNPQRTLLYFSGMATPFGIGNITVGNTNSNVFTALLPGDPSVRNIGFGLFPSNGVYINNTLHMLTCAAFAFTDTNTPVRNSDRWDATGQVVYNGYAYEGGVQLLLQTWNGMAANTWTTRATVTPQKTAPGSQAGTQPIITRVPIGNVNSTWVATSITKTTFTDDNNPREFFLSSITPTNNGNVFVMGTNSTGNTTASQGFTLGTATFNVASGVFSHLPGIYRFQDTNGTFSNYSVLSYSTTEDLAVFKSIGIGTATVGICGVKLPGANNSVRLMSMTNFINFTLGGTLGSNLSPTGATYVPVIIDVNSGMTVTSFRGQSSAVTRSSLNFNGASPTIYVGPASDTGYNIVGQQAWGGAKMANV</sequence>
<gene>
    <name evidence="1" type="primary">M047R</name>
    <name evidence="1" type="ORF">MT325_M047R</name>
</gene>
<evidence type="ECO:0000313" key="2">
    <source>
        <dbReference type="Proteomes" id="UP000246715"/>
    </source>
</evidence>
<proteinExistence type="predicted"/>
<organism evidence="1 2">
    <name type="scientific">Paramecium bursaria Chlorella virus MT325</name>
    <name type="common">PBCV-MT325</name>
    <dbReference type="NCBI Taxonomy" id="346932"/>
    <lineage>
        <taxon>Viruses</taxon>
        <taxon>Varidnaviria</taxon>
        <taxon>Bamfordvirae</taxon>
        <taxon>Nucleocytoviricota</taxon>
        <taxon>Megaviricetes</taxon>
        <taxon>Algavirales</taxon>
        <taxon>Phycodnaviridae</taxon>
        <taxon>Chlorovirus</taxon>
        <taxon>Chlorovirus conductrix</taxon>
        <taxon>Paramecium bursaria Chlorella virus A1</taxon>
    </lineage>
</organism>
<name>A7ITC7_PBCVM</name>
<dbReference type="InterPro" id="IPR010568">
    <property type="entry name" value="Chlorovirusi_glycop_rpt"/>
</dbReference>
<dbReference type="Proteomes" id="UP000246715">
    <property type="component" value="Segment"/>
</dbReference>
<dbReference type="EMBL" id="DQ491001">
    <property type="protein sequence ID" value="ABT13601.1"/>
    <property type="molecule type" value="Genomic_DNA"/>
</dbReference>
<protein>
    <submittedName>
        <fullName evidence="1">Uncharacterized protein M047R</fullName>
    </submittedName>
</protein>
<evidence type="ECO:0000313" key="1">
    <source>
        <dbReference type="EMBL" id="ABT13601.1"/>
    </source>
</evidence>
<accession>A7ITC7</accession>
<dbReference type="Pfam" id="PF06598">
    <property type="entry name" value="Chlorovi_GP_rpt"/>
    <property type="match status" value="10"/>
</dbReference>
<reference evidence="1 2" key="1">
    <citation type="journal article" date="2007" name="Virology">
        <title>Sequence and annotation of the 314-kb MT325 and the 321-kb FR483 viruses that infect Chlorella Pbi.</title>
        <authorList>
            <person name="Fitzgerald L.A."/>
            <person name="Graves M.V."/>
            <person name="Li X."/>
            <person name="Feldblyum T."/>
            <person name="Hartigan J."/>
            <person name="Van Etten J.L."/>
        </authorList>
    </citation>
    <scope>NUCLEOTIDE SEQUENCE [LARGE SCALE GENOMIC DNA]</scope>
    <source>
        <strain evidence="1 2">MT325</strain>
    </source>
</reference>
<organismHost>
    <name type="scientific">Paramecium bursaria</name>
    <dbReference type="NCBI Taxonomy" id="74790"/>
</organismHost>